<dbReference type="Proteomes" id="UP000030104">
    <property type="component" value="Unassembled WGS sequence"/>
</dbReference>
<reference evidence="2 3" key="1">
    <citation type="journal article" date="2015" name="Mol. Plant Microbe Interact.">
        <title>Genome, transcriptome, and functional analyses of Penicillium expansum provide new insights into secondary metabolism and pathogenicity.</title>
        <authorList>
            <person name="Ballester A.R."/>
            <person name="Marcet-Houben M."/>
            <person name="Levin E."/>
            <person name="Sela N."/>
            <person name="Selma-Lazaro C."/>
            <person name="Carmona L."/>
            <person name="Wisniewski M."/>
            <person name="Droby S."/>
            <person name="Gonzalez-Candelas L."/>
            <person name="Gabaldon T."/>
        </authorList>
    </citation>
    <scope>NUCLEOTIDE SEQUENCE [LARGE SCALE GENOMIC DNA]</scope>
    <source>
        <strain evidence="2 3">PHI-1</strain>
    </source>
</reference>
<accession>A0A0A2K7M0</accession>
<evidence type="ECO:0000256" key="1">
    <source>
        <dbReference type="SAM" id="Phobius"/>
    </source>
</evidence>
<dbReference type="EMBL" id="JQGA01001615">
    <property type="protein sequence ID" value="KGO63847.1"/>
    <property type="molecule type" value="Genomic_DNA"/>
</dbReference>
<keyword evidence="1" id="KW-0812">Transmembrane</keyword>
<keyword evidence="1" id="KW-1133">Transmembrane helix</keyword>
<dbReference type="HOGENOM" id="CLU_3207809_0_0_1"/>
<dbReference type="PhylomeDB" id="A0A0A2K7M0"/>
<evidence type="ECO:0000313" key="3">
    <source>
        <dbReference type="Proteomes" id="UP000030104"/>
    </source>
</evidence>
<evidence type="ECO:0000313" key="2">
    <source>
        <dbReference type="EMBL" id="KGO63847.1"/>
    </source>
</evidence>
<name>A0A0A2K7M0_PENIT</name>
<organism evidence="2 3">
    <name type="scientific">Penicillium italicum</name>
    <name type="common">Blue mold</name>
    <dbReference type="NCBI Taxonomy" id="40296"/>
    <lineage>
        <taxon>Eukaryota</taxon>
        <taxon>Fungi</taxon>
        <taxon>Dikarya</taxon>
        <taxon>Ascomycota</taxon>
        <taxon>Pezizomycotina</taxon>
        <taxon>Eurotiomycetes</taxon>
        <taxon>Eurotiomycetidae</taxon>
        <taxon>Eurotiales</taxon>
        <taxon>Aspergillaceae</taxon>
        <taxon>Penicillium</taxon>
    </lineage>
</organism>
<comment type="caution">
    <text evidence="2">The sequence shown here is derived from an EMBL/GenBank/DDBJ whole genome shotgun (WGS) entry which is preliminary data.</text>
</comment>
<proteinExistence type="predicted"/>
<protein>
    <submittedName>
        <fullName evidence="2">Uncharacterized protein</fullName>
    </submittedName>
</protein>
<dbReference type="AlphaFoldDB" id="A0A0A2K7M0"/>
<feature type="transmembrane region" description="Helical" evidence="1">
    <location>
        <begin position="20"/>
        <end position="38"/>
    </location>
</feature>
<keyword evidence="1" id="KW-0472">Membrane</keyword>
<sequence length="45" mass="5114">MRTLPGAVLNDLAYNDTRVSFSHCFLESLAFALFWLFFSSLSLDP</sequence>
<keyword evidence="3" id="KW-1185">Reference proteome</keyword>
<gene>
    <name evidence="2" type="ORF">PITC_054730</name>
</gene>